<accession>A0AC61MR86</accession>
<keyword evidence="2" id="KW-1185">Reference proteome</keyword>
<protein>
    <submittedName>
        <fullName evidence="1">Uncharacterized protein</fullName>
    </submittedName>
</protein>
<reference evidence="1 2" key="1">
    <citation type="journal article" date="2022" name="Int. J. Syst. Evol. Microbiol.">
        <title>Miniphocaeibacter halophilus sp. nov., an ammonium-tolerant acetate-producing bacterium isolated from a biogas system.</title>
        <authorList>
            <person name="Schnurer A."/>
            <person name="Singh A."/>
            <person name="Bi S."/>
            <person name="Qiao W."/>
            <person name="Westerholm M."/>
        </authorList>
    </citation>
    <scope>NUCLEOTIDE SEQUENCE [LARGE SCALE GENOMIC DNA]</scope>
    <source>
        <strain evidence="1 2">AMB_01</strain>
    </source>
</reference>
<evidence type="ECO:0000313" key="1">
    <source>
        <dbReference type="EMBL" id="QQK06931.1"/>
    </source>
</evidence>
<name>A0AC61MR86_9FIRM</name>
<sequence>MSTNNSEELKNKALKELIGMGYIPLNIELVRCKDEIVVYRVKLEDKFAILKMFLTNKYIREIESYKILTRLKLPTVNIFNMSKMSILMEDILYSKNLRLGIREDMNNPKVMYNLGKWYKKLHLEGEKFVSNNTNIKMYSPLNYITIENINKLATWTSTENNLFWKLFRNNFNVIQNTLNTIPKTLTYNDFYFENLIVSKKYDSAFMFDFNFLGIGIRATDIKNALWFSDNEVKNEFLRGYEYIIPKIEFKIDEVIEPLDSLLVAKEKNIKPDWIIDIVTNLENGILARKLLELIKLLN</sequence>
<gene>
    <name evidence="1" type="ORF">JFY71_06165</name>
</gene>
<dbReference type="Proteomes" id="UP000595814">
    <property type="component" value="Chromosome"/>
</dbReference>
<proteinExistence type="predicted"/>
<dbReference type="EMBL" id="CP066744">
    <property type="protein sequence ID" value="QQK06931.1"/>
    <property type="molecule type" value="Genomic_DNA"/>
</dbReference>
<organism evidence="1 2">
    <name type="scientific">Miniphocaeibacter halophilus</name>
    <dbReference type="NCBI Taxonomy" id="2931922"/>
    <lineage>
        <taxon>Bacteria</taxon>
        <taxon>Bacillati</taxon>
        <taxon>Bacillota</taxon>
        <taxon>Tissierellia</taxon>
        <taxon>Tissierellales</taxon>
        <taxon>Peptoniphilaceae</taxon>
        <taxon>Miniphocaeibacter</taxon>
    </lineage>
</organism>
<evidence type="ECO:0000313" key="2">
    <source>
        <dbReference type="Proteomes" id="UP000595814"/>
    </source>
</evidence>